<organism evidence="2 3">
    <name type="scientific">Rubus argutus</name>
    <name type="common">Southern blackberry</name>
    <dbReference type="NCBI Taxonomy" id="59490"/>
    <lineage>
        <taxon>Eukaryota</taxon>
        <taxon>Viridiplantae</taxon>
        <taxon>Streptophyta</taxon>
        <taxon>Embryophyta</taxon>
        <taxon>Tracheophyta</taxon>
        <taxon>Spermatophyta</taxon>
        <taxon>Magnoliopsida</taxon>
        <taxon>eudicotyledons</taxon>
        <taxon>Gunneridae</taxon>
        <taxon>Pentapetalae</taxon>
        <taxon>rosids</taxon>
        <taxon>fabids</taxon>
        <taxon>Rosales</taxon>
        <taxon>Rosaceae</taxon>
        <taxon>Rosoideae</taxon>
        <taxon>Rosoideae incertae sedis</taxon>
        <taxon>Rubus</taxon>
    </lineage>
</organism>
<name>A0AAW1W384_RUBAR</name>
<sequence>MLRRVWLTCLLRDTCPFRPLYRLTDTNFTQAFTERDRYQLPYDEQEYVAFFDCSLAVESPYYIKIDCTTDNTSSSSTASYSYIMLGDRVDDLQSSCNMTTITLTMLQQYTVSFSFIRDELRKGYVLSWSRFLPDKFCYRRSQSLYCFREYLKRGFIQATKITGWSLMARMILGIIVLLNFLGYKLYWKKFLKDDAIEKFSNACNNLMRRSDEMDIEEASILPQSESATELNSMV</sequence>
<feature type="transmembrane region" description="Helical" evidence="1">
    <location>
        <begin position="161"/>
        <end position="182"/>
    </location>
</feature>
<gene>
    <name evidence="2" type="ORF">M0R45_027980</name>
</gene>
<accession>A0AAW1W384</accession>
<dbReference type="EMBL" id="JBEDUW010000006">
    <property type="protein sequence ID" value="KAK9919385.1"/>
    <property type="molecule type" value="Genomic_DNA"/>
</dbReference>
<reference evidence="2 3" key="1">
    <citation type="journal article" date="2023" name="G3 (Bethesda)">
        <title>A chromosome-length genome assembly and annotation of blackberry (Rubus argutus, cv. 'Hillquist').</title>
        <authorList>
            <person name="Bruna T."/>
            <person name="Aryal R."/>
            <person name="Dudchenko O."/>
            <person name="Sargent D.J."/>
            <person name="Mead D."/>
            <person name="Buti M."/>
            <person name="Cavallini A."/>
            <person name="Hytonen T."/>
            <person name="Andres J."/>
            <person name="Pham M."/>
            <person name="Weisz D."/>
            <person name="Mascagni F."/>
            <person name="Usai G."/>
            <person name="Natali L."/>
            <person name="Bassil N."/>
            <person name="Fernandez G.E."/>
            <person name="Lomsadze A."/>
            <person name="Armour M."/>
            <person name="Olukolu B."/>
            <person name="Poorten T."/>
            <person name="Britton C."/>
            <person name="Davik J."/>
            <person name="Ashrafi H."/>
            <person name="Aiden E.L."/>
            <person name="Borodovsky M."/>
            <person name="Worthington M."/>
        </authorList>
    </citation>
    <scope>NUCLEOTIDE SEQUENCE [LARGE SCALE GENOMIC DNA]</scope>
    <source>
        <strain evidence="2">PI 553951</strain>
    </source>
</reference>
<evidence type="ECO:0000256" key="1">
    <source>
        <dbReference type="SAM" id="Phobius"/>
    </source>
</evidence>
<proteinExistence type="predicted"/>
<evidence type="ECO:0000313" key="3">
    <source>
        <dbReference type="Proteomes" id="UP001457282"/>
    </source>
</evidence>
<keyword evidence="1" id="KW-0472">Membrane</keyword>
<keyword evidence="1" id="KW-0812">Transmembrane</keyword>
<dbReference type="Proteomes" id="UP001457282">
    <property type="component" value="Unassembled WGS sequence"/>
</dbReference>
<protein>
    <submittedName>
        <fullName evidence="2">Uncharacterized protein</fullName>
    </submittedName>
</protein>
<keyword evidence="1" id="KW-1133">Transmembrane helix</keyword>
<comment type="caution">
    <text evidence="2">The sequence shown here is derived from an EMBL/GenBank/DDBJ whole genome shotgun (WGS) entry which is preliminary data.</text>
</comment>
<dbReference type="AlphaFoldDB" id="A0AAW1W384"/>
<evidence type="ECO:0000313" key="2">
    <source>
        <dbReference type="EMBL" id="KAK9919385.1"/>
    </source>
</evidence>
<keyword evidence="3" id="KW-1185">Reference proteome</keyword>